<keyword evidence="2" id="KW-0812">Transmembrane</keyword>
<dbReference type="AlphaFoldDB" id="A0A9P0XET7"/>
<evidence type="ECO:0000313" key="4">
    <source>
        <dbReference type="Proteomes" id="UP001152562"/>
    </source>
</evidence>
<evidence type="ECO:0000313" key="3">
    <source>
        <dbReference type="EMBL" id="CAH4033598.1"/>
    </source>
</evidence>
<feature type="region of interest" description="Disordered" evidence="1">
    <location>
        <begin position="42"/>
        <end position="68"/>
    </location>
</feature>
<reference evidence="3" key="1">
    <citation type="submission" date="2022-05" db="EMBL/GenBank/DDBJ databases">
        <authorList>
            <person name="Okamura Y."/>
        </authorList>
    </citation>
    <scope>NUCLEOTIDE SEQUENCE</scope>
</reference>
<accession>A0A9P0XET7</accession>
<keyword evidence="4" id="KW-1185">Reference proteome</keyword>
<comment type="caution">
    <text evidence="3">The sequence shown here is derived from an EMBL/GenBank/DDBJ whole genome shotgun (WGS) entry which is preliminary data.</text>
</comment>
<keyword evidence="2" id="KW-0472">Membrane</keyword>
<name>A0A9P0XET7_PIEBR</name>
<protein>
    <submittedName>
        <fullName evidence="3">Uncharacterized protein</fullName>
    </submittedName>
</protein>
<sequence length="133" mass="14882">MCFVVGAKVHRRSRKPSRTYLAFYEGPFIVSLFATLAGAESSDLSSPESRAPAAVPSQRYAPSRSLRGQCHKNREDLKIELITRPKMAEPMSIGDNTRTLEAITSKNLDTLSKRIPQDESNHDFTIHPLVKLQ</sequence>
<dbReference type="Proteomes" id="UP001152562">
    <property type="component" value="Unassembled WGS sequence"/>
</dbReference>
<proteinExistence type="predicted"/>
<gene>
    <name evidence="3" type="ORF">PIBRA_LOCUS9870</name>
</gene>
<dbReference type="EMBL" id="CALOZG010000032">
    <property type="protein sequence ID" value="CAH4033598.1"/>
    <property type="molecule type" value="Genomic_DNA"/>
</dbReference>
<feature type="transmembrane region" description="Helical" evidence="2">
    <location>
        <begin position="21"/>
        <end position="39"/>
    </location>
</feature>
<organism evidence="3 4">
    <name type="scientific">Pieris brassicae</name>
    <name type="common">White butterfly</name>
    <name type="synonym">Large white butterfly</name>
    <dbReference type="NCBI Taxonomy" id="7116"/>
    <lineage>
        <taxon>Eukaryota</taxon>
        <taxon>Metazoa</taxon>
        <taxon>Ecdysozoa</taxon>
        <taxon>Arthropoda</taxon>
        <taxon>Hexapoda</taxon>
        <taxon>Insecta</taxon>
        <taxon>Pterygota</taxon>
        <taxon>Neoptera</taxon>
        <taxon>Endopterygota</taxon>
        <taxon>Lepidoptera</taxon>
        <taxon>Glossata</taxon>
        <taxon>Ditrysia</taxon>
        <taxon>Papilionoidea</taxon>
        <taxon>Pieridae</taxon>
        <taxon>Pierinae</taxon>
        <taxon>Pieris</taxon>
    </lineage>
</organism>
<evidence type="ECO:0000256" key="2">
    <source>
        <dbReference type="SAM" id="Phobius"/>
    </source>
</evidence>
<keyword evidence="2" id="KW-1133">Transmembrane helix</keyword>
<evidence type="ECO:0000256" key="1">
    <source>
        <dbReference type="SAM" id="MobiDB-lite"/>
    </source>
</evidence>